<keyword evidence="2" id="KW-1185">Reference proteome</keyword>
<evidence type="ECO:0000313" key="1">
    <source>
        <dbReference type="EMBL" id="BAL89822.1"/>
    </source>
</evidence>
<dbReference type="HOGENOM" id="CLU_3163697_0_0_11"/>
<dbReference type="PATRIC" id="fig|512565.3.peg.4588"/>
<accession>I0H9Y5</accession>
<dbReference type="AlphaFoldDB" id="I0H9Y5"/>
<dbReference type="RefSeq" id="WP_014444711.1">
    <property type="nucleotide sequence ID" value="NC_017093.1"/>
</dbReference>
<reference evidence="1 2" key="1">
    <citation type="submission" date="2012-02" db="EMBL/GenBank/DDBJ databases">
        <title>Complete genome sequence of Actinoplanes missouriensis 431 (= NBRC 102363).</title>
        <authorList>
            <person name="Ohnishi Y."/>
            <person name="Ishikawa J."/>
            <person name="Sekine M."/>
            <person name="Hosoyama A."/>
            <person name="Harada T."/>
            <person name="Narita H."/>
            <person name="Hata T."/>
            <person name="Konno Y."/>
            <person name="Tutikane K."/>
            <person name="Fujita N."/>
            <person name="Horinouchi S."/>
            <person name="Hayakawa M."/>
        </authorList>
    </citation>
    <scope>NUCLEOTIDE SEQUENCE [LARGE SCALE GENOMIC DNA]</scope>
    <source>
        <strain evidence="2">ATCC 14538 / DSM 43046 / CBS 188.64 / JCM 3121 / NBRC 102363 / NCIMB 12654 / NRRL B-3342 / UNCC 431</strain>
    </source>
</reference>
<evidence type="ECO:0000313" key="2">
    <source>
        <dbReference type="Proteomes" id="UP000007882"/>
    </source>
</evidence>
<dbReference type="Proteomes" id="UP000007882">
    <property type="component" value="Chromosome"/>
</dbReference>
<dbReference type="STRING" id="512565.AMIS_46020"/>
<gene>
    <name evidence="1" type="ordered locus">AMIS_46020</name>
</gene>
<proteinExistence type="predicted"/>
<sequence length="47" mass="5188">MTDMTAEDPGAPMLWTPVDIDKLPEPIARVNLFQPTRSRSTSRSSGN</sequence>
<dbReference type="KEGG" id="ams:AMIS_46020"/>
<organism evidence="1 2">
    <name type="scientific">Actinoplanes missouriensis (strain ATCC 14538 / DSM 43046 / CBS 188.64 / JCM 3121 / NBRC 102363 / NCIMB 12654 / NRRL B-3342 / UNCC 431)</name>
    <dbReference type="NCBI Taxonomy" id="512565"/>
    <lineage>
        <taxon>Bacteria</taxon>
        <taxon>Bacillati</taxon>
        <taxon>Actinomycetota</taxon>
        <taxon>Actinomycetes</taxon>
        <taxon>Micromonosporales</taxon>
        <taxon>Micromonosporaceae</taxon>
        <taxon>Actinoplanes</taxon>
    </lineage>
</organism>
<dbReference type="EMBL" id="AP012319">
    <property type="protein sequence ID" value="BAL89822.1"/>
    <property type="molecule type" value="Genomic_DNA"/>
</dbReference>
<name>I0H9Y5_ACTM4</name>
<protein>
    <submittedName>
        <fullName evidence="1">Uncharacterized protein</fullName>
    </submittedName>
</protein>